<dbReference type="Proteomes" id="UP000220611">
    <property type="component" value="Unassembled WGS sequence"/>
</dbReference>
<name>A7VUM1_9FIRM</name>
<dbReference type="EMBL" id="NOXF01000004">
    <property type="protein sequence ID" value="PEQ24726.1"/>
    <property type="molecule type" value="Genomic_DNA"/>
</dbReference>
<feature type="domain" description="MobA/VirD2-like nuclease" evidence="2">
    <location>
        <begin position="40"/>
        <end position="169"/>
    </location>
</feature>
<dbReference type="eggNOG" id="COG3843">
    <property type="taxonomic scope" value="Bacteria"/>
</dbReference>
<reference evidence="3 5" key="1">
    <citation type="submission" date="2007-08" db="EMBL/GenBank/DDBJ databases">
        <title>Draft genome sequence of Clostridium leptum (DSM 753).</title>
        <authorList>
            <person name="Sudarsanam P."/>
            <person name="Ley R."/>
            <person name="Guruge J."/>
            <person name="Turnbaugh P.J."/>
            <person name="Mahowald M."/>
            <person name="Liep D."/>
            <person name="Gordon J."/>
        </authorList>
    </citation>
    <scope>NUCLEOTIDE SEQUENCE [LARGE SCALE GENOMIC DNA]</scope>
    <source>
        <strain evidence="3 5">DSM 753</strain>
    </source>
</reference>
<gene>
    <name evidence="4" type="ORF">CH238_07125</name>
    <name evidence="3" type="ORF">CLOLEP_02268</name>
</gene>
<reference evidence="4 6" key="3">
    <citation type="submission" date="2017-07" db="EMBL/GenBank/DDBJ databases">
        <title>Prevalence of linear plasmids in Cutibacterium (Propionibacterium) acnes isolates obtained from prostatic tissue.</title>
        <authorList>
            <person name="Davidsson S."/>
            <person name="Carlsson J."/>
            <person name="Molling P."/>
            <person name="Andren O."/>
            <person name="Andersson S.-O."/>
            <person name="Brzuszkiewicz E."/>
            <person name="Poehlein A."/>
            <person name="Al-Zeer M."/>
            <person name="Brinkmann V."/>
            <person name="Scavenius C."/>
            <person name="Nazipi S."/>
            <person name="Soderquist B."/>
            <person name="Bruggemann H."/>
        </authorList>
    </citation>
    <scope>NUCLEOTIDE SEQUENCE [LARGE SCALE GENOMIC DNA]</scope>
    <source>
        <strain evidence="4 6">DSM 753</strain>
    </source>
</reference>
<dbReference type="InterPro" id="IPR005094">
    <property type="entry name" value="Endonuclease_MobA/VirD2"/>
</dbReference>
<evidence type="ECO:0000313" key="4">
    <source>
        <dbReference type="EMBL" id="PEQ24726.1"/>
    </source>
</evidence>
<evidence type="ECO:0000259" key="2">
    <source>
        <dbReference type="Pfam" id="PF03432"/>
    </source>
</evidence>
<dbReference type="EMBL" id="ABCB02000019">
    <property type="protein sequence ID" value="EDO60671.1"/>
    <property type="molecule type" value="Genomic_DNA"/>
</dbReference>
<sequence>MAYTSIIPVHRLDNSVDYVLDEKKTSRSQNADSLQAAVDYALNKDKTEQDLFCSAIGCTLDSAFEDMCQIKRMWHKEKGVQGFHLVQSFAAGEVTPELAHQIGRELADRLLGGRFQVVISTHLNTGHIHNHLVWNSVSIQTGKKYRSNEKNYVTGVRRISDELCRKYHLSVIDTEKSEQVARPYAQWLAEQEGKPTWKTVIQQDVDSAITASLTWKQFLRVLEQRGYTFRFDRKYPTLKPPGKERTVRFKTLGKNYTPEAIQRRILYPKRSVPAGKRTPPAHGLLLLLGETQPRKLTGLRALYYSYLYKVGVLRKKPPYPSYAVREDIRKLDQRIEQAEFIFQHHVEDRGQLASLRQQAEDEIAVLLKQRQKLYRYEPDSPQISALTEKLRQLRHTAKLCRNIETHSVEMEQRLLAAQEEDRQRQEREEKQQERKTKDGPRR</sequence>
<evidence type="ECO:0000313" key="5">
    <source>
        <dbReference type="Proteomes" id="UP000003490"/>
    </source>
</evidence>
<feature type="region of interest" description="Disordered" evidence="1">
    <location>
        <begin position="414"/>
        <end position="442"/>
    </location>
</feature>
<feature type="compositionally biased region" description="Basic and acidic residues" evidence="1">
    <location>
        <begin position="419"/>
        <end position="442"/>
    </location>
</feature>
<dbReference type="Proteomes" id="UP000003490">
    <property type="component" value="Unassembled WGS sequence"/>
</dbReference>
<dbReference type="OrthoDB" id="9762440at2"/>
<evidence type="ECO:0000313" key="3">
    <source>
        <dbReference type="EMBL" id="EDO60671.1"/>
    </source>
</evidence>
<organism evidence="3 5">
    <name type="scientific">[Clostridium] leptum DSM 753</name>
    <dbReference type="NCBI Taxonomy" id="428125"/>
    <lineage>
        <taxon>Bacteria</taxon>
        <taxon>Bacillati</taxon>
        <taxon>Bacillota</taxon>
        <taxon>Clostridia</taxon>
        <taxon>Eubacteriales</taxon>
        <taxon>Oscillospiraceae</taxon>
        <taxon>Oscillospiraceae incertae sedis</taxon>
    </lineage>
</organism>
<dbReference type="AlphaFoldDB" id="A7VUM1"/>
<evidence type="ECO:0000256" key="1">
    <source>
        <dbReference type="SAM" id="MobiDB-lite"/>
    </source>
</evidence>
<protein>
    <submittedName>
        <fullName evidence="3 4">Relaxase/mobilization nuclease</fullName>
    </submittedName>
</protein>
<proteinExistence type="predicted"/>
<dbReference type="Pfam" id="PF03432">
    <property type="entry name" value="Relaxase"/>
    <property type="match status" value="1"/>
</dbReference>
<reference evidence="3 5" key="2">
    <citation type="submission" date="2007-08" db="EMBL/GenBank/DDBJ databases">
        <authorList>
            <person name="Fulton L."/>
            <person name="Clifton S."/>
            <person name="Fulton B."/>
            <person name="Xu J."/>
            <person name="Minx P."/>
            <person name="Pepin K.H."/>
            <person name="Johnson M."/>
            <person name="Thiruvilangam P."/>
            <person name="Bhonagiri V."/>
            <person name="Nash W.E."/>
            <person name="Wang C."/>
            <person name="Mardis E.R."/>
            <person name="Wilson R.K."/>
        </authorList>
    </citation>
    <scope>NUCLEOTIDE SEQUENCE [LARGE SCALE GENOMIC DNA]</scope>
    <source>
        <strain evidence="3 5">DSM 753</strain>
    </source>
</reference>
<dbReference type="HOGENOM" id="CLU_031118_6_1_9"/>
<keyword evidence="6" id="KW-1185">Reference proteome</keyword>
<evidence type="ECO:0000313" key="6">
    <source>
        <dbReference type="Proteomes" id="UP000220611"/>
    </source>
</evidence>
<accession>A7VUM1</accession>
<comment type="caution">
    <text evidence="3">The sequence shown here is derived from an EMBL/GenBank/DDBJ whole genome shotgun (WGS) entry which is preliminary data.</text>
</comment>